<dbReference type="AlphaFoldDB" id="A0A8H5L5C2"/>
<evidence type="ECO:0000256" key="1">
    <source>
        <dbReference type="SAM" id="Coils"/>
    </source>
</evidence>
<dbReference type="OrthoDB" id="4508730at2759"/>
<reference evidence="3 4" key="1">
    <citation type="submission" date="2020-05" db="EMBL/GenBank/DDBJ databases">
        <title>Identification and distribution of gene clusters putatively required for synthesis of sphingolipid metabolism inhibitors in phylogenetically diverse species of the filamentous fungus Fusarium.</title>
        <authorList>
            <person name="Kim H.-S."/>
            <person name="Busman M."/>
            <person name="Brown D.W."/>
            <person name="Divon H."/>
            <person name="Uhlig S."/>
            <person name="Proctor R.H."/>
        </authorList>
    </citation>
    <scope>NUCLEOTIDE SEQUENCE [LARGE SCALE GENOMIC DNA]</scope>
    <source>
        <strain evidence="3 4">NRRL 66333</strain>
    </source>
</reference>
<feature type="region of interest" description="Disordered" evidence="2">
    <location>
        <begin position="40"/>
        <end position="60"/>
    </location>
</feature>
<dbReference type="EMBL" id="JAAOAV010000298">
    <property type="protein sequence ID" value="KAF5584045.1"/>
    <property type="molecule type" value="Genomic_DNA"/>
</dbReference>
<evidence type="ECO:0000313" key="4">
    <source>
        <dbReference type="Proteomes" id="UP000547976"/>
    </source>
</evidence>
<evidence type="ECO:0000313" key="3">
    <source>
        <dbReference type="EMBL" id="KAF5584045.1"/>
    </source>
</evidence>
<proteinExistence type="predicted"/>
<keyword evidence="1" id="KW-0175">Coiled coil</keyword>
<dbReference type="RefSeq" id="XP_036531609.1">
    <property type="nucleotide sequence ID" value="XM_036677752.1"/>
</dbReference>
<feature type="compositionally biased region" description="Acidic residues" evidence="2">
    <location>
        <begin position="40"/>
        <end position="56"/>
    </location>
</feature>
<accession>A0A8H5L5C2</accession>
<protein>
    <submittedName>
        <fullName evidence="3">Uncharacterized protein</fullName>
    </submittedName>
</protein>
<organism evidence="3 4">
    <name type="scientific">Gibberella subglutinans</name>
    <name type="common">Fusarium subglutinans</name>
    <dbReference type="NCBI Taxonomy" id="42677"/>
    <lineage>
        <taxon>Eukaryota</taxon>
        <taxon>Fungi</taxon>
        <taxon>Dikarya</taxon>
        <taxon>Ascomycota</taxon>
        <taxon>Pezizomycotina</taxon>
        <taxon>Sordariomycetes</taxon>
        <taxon>Hypocreomycetidae</taxon>
        <taxon>Hypocreales</taxon>
        <taxon>Nectriaceae</taxon>
        <taxon>Fusarium</taxon>
        <taxon>Fusarium fujikuroi species complex</taxon>
    </lineage>
</organism>
<dbReference type="GeneID" id="59312470"/>
<evidence type="ECO:0000256" key="2">
    <source>
        <dbReference type="SAM" id="MobiDB-lite"/>
    </source>
</evidence>
<name>A0A8H5L5C2_GIBSU</name>
<keyword evidence="4" id="KW-1185">Reference proteome</keyword>
<feature type="coiled-coil region" evidence="1">
    <location>
        <begin position="131"/>
        <end position="158"/>
    </location>
</feature>
<comment type="caution">
    <text evidence="3">The sequence shown here is derived from an EMBL/GenBank/DDBJ whole genome shotgun (WGS) entry which is preliminary data.</text>
</comment>
<gene>
    <name evidence="3" type="ORF">FSUBG_12916</name>
</gene>
<sequence>MSSRDYPSWFWRLRDLYEDRKARGQTNRYYDSDLAVEPKDFDEDLSDCSNDSEESCSSEKGCKYDEDDMCLEHDIDELSEESSVLSDVSGETSPTKAAYYALKEQREERKTQLKVWKRQGMGERQNESMVEEAFQDDIKNEEREIQKVKDALGKTEKSSKKKSGPLKSLEDRLFRLFSTDHVQYCCYATCPTTYVEFYAPEDSSLSPDDSGRRDPMEGHVYLIFGDACNIDPFVRPKYPSTKFHQLKVNRGRRTVEVQFLHEHFLVLRMPRDIVFSHQGIQPPMDAPQFFTYYGIDEDYKSPDDRRKEKAKRRRSASPQ</sequence>
<feature type="compositionally biased region" description="Basic and acidic residues" evidence="2">
    <location>
        <begin position="297"/>
        <end position="307"/>
    </location>
</feature>
<feature type="region of interest" description="Disordered" evidence="2">
    <location>
        <begin position="297"/>
        <end position="319"/>
    </location>
</feature>
<dbReference type="Proteomes" id="UP000547976">
    <property type="component" value="Unassembled WGS sequence"/>
</dbReference>
<feature type="compositionally biased region" description="Basic residues" evidence="2">
    <location>
        <begin position="308"/>
        <end position="319"/>
    </location>
</feature>